<evidence type="ECO:0000313" key="1">
    <source>
        <dbReference type="EnsemblMetazoa" id="XP_037867287.1"/>
    </source>
</evidence>
<reference evidence="2" key="1">
    <citation type="journal article" date="2008" name="Insect Biochem. Mol. Biol.">
        <title>The genome of a lepidopteran model insect, the silkworm Bombyx mori.</title>
        <authorList>
            <consortium name="International Silkworm Genome Consortium"/>
        </authorList>
    </citation>
    <scope>NUCLEOTIDE SEQUENCE [LARGE SCALE GENOMIC DNA]</scope>
    <source>
        <strain evidence="2">p50T</strain>
    </source>
</reference>
<organism evidence="1 2">
    <name type="scientific">Bombyx mori</name>
    <name type="common">Silk moth</name>
    <dbReference type="NCBI Taxonomy" id="7091"/>
    <lineage>
        <taxon>Eukaryota</taxon>
        <taxon>Metazoa</taxon>
        <taxon>Ecdysozoa</taxon>
        <taxon>Arthropoda</taxon>
        <taxon>Hexapoda</taxon>
        <taxon>Insecta</taxon>
        <taxon>Pterygota</taxon>
        <taxon>Neoptera</taxon>
        <taxon>Endopterygota</taxon>
        <taxon>Lepidoptera</taxon>
        <taxon>Glossata</taxon>
        <taxon>Ditrysia</taxon>
        <taxon>Bombycoidea</taxon>
        <taxon>Bombycidae</taxon>
        <taxon>Bombycinae</taxon>
        <taxon>Bombyx</taxon>
    </lineage>
</organism>
<keyword evidence="2" id="KW-1185">Reference proteome</keyword>
<sequence>MYGSETWAATKRNVHTIQVAEMKMLRWMCGVTRLDKIRNEYVRGSLGVRDIADKMQESRLRWYGHVKRKPPDYVGNLALLLDLPGRRPRGRPKTRWRDVVLKDKRECNVADEDVEDRAKWRSKVRKADPTTMWDK</sequence>
<evidence type="ECO:0000313" key="2">
    <source>
        <dbReference type="Proteomes" id="UP000005204"/>
    </source>
</evidence>
<dbReference type="EnsemblMetazoa" id="XM_038011359.1">
    <property type="protein sequence ID" value="XP_037867287.1"/>
    <property type="gene ID" value="LOC119628578"/>
</dbReference>
<name>A0A8R2QU60_BOMMO</name>
<reference evidence="1" key="2">
    <citation type="submission" date="2022-06" db="UniProtKB">
        <authorList>
            <consortium name="EnsemblMetazoa"/>
        </authorList>
    </citation>
    <scope>IDENTIFICATION</scope>
    <source>
        <strain evidence="1">p50T (Dazao)</strain>
    </source>
</reference>
<proteinExistence type="predicted"/>
<dbReference type="PANTHER" id="PTHR46238">
    <property type="entry name" value="REVERSE TRANSCRIPTASE DOMAIN-CONTAINING PROTEIN"/>
    <property type="match status" value="1"/>
</dbReference>
<accession>A0A8R2QU60</accession>
<protein>
    <recommendedName>
        <fullName evidence="3">Endonuclease-reverse transcriptase</fullName>
    </recommendedName>
</protein>
<evidence type="ECO:0008006" key="3">
    <source>
        <dbReference type="Google" id="ProtNLM"/>
    </source>
</evidence>
<dbReference type="PANTHER" id="PTHR46238:SF8">
    <property type="entry name" value="ENDONUCLEASE_EXONUCLEASE_PHOSPHATASE DOMAIN-CONTAINING PROTEIN"/>
    <property type="match status" value="1"/>
</dbReference>
<dbReference type="AlphaFoldDB" id="A0A8R2QU60"/>
<dbReference type="Proteomes" id="UP000005204">
    <property type="component" value="Unassembled WGS sequence"/>
</dbReference>